<dbReference type="Proteomes" id="UP000034024">
    <property type="component" value="Chromosome"/>
</dbReference>
<evidence type="ECO:0000256" key="1">
    <source>
        <dbReference type="SAM" id="MobiDB-lite"/>
    </source>
</evidence>
<evidence type="ECO:0000313" key="4">
    <source>
        <dbReference type="Proteomes" id="UP000034024"/>
    </source>
</evidence>
<reference evidence="3 4" key="1">
    <citation type="submission" date="2015-01" db="EMBL/GenBank/DDBJ databases">
        <title>Deinococcus soli/N5/whole genome sequencing.</title>
        <authorList>
            <person name="Kim M.K."/>
            <person name="Srinivasan S."/>
            <person name="Lee J.-J."/>
        </authorList>
    </citation>
    <scope>NUCLEOTIDE SEQUENCE [LARGE SCALE GENOMIC DNA]</scope>
    <source>
        <strain evidence="3 4">N5</strain>
    </source>
</reference>
<keyword evidence="2" id="KW-0812">Transmembrane</keyword>
<dbReference type="Pfam" id="PF07784">
    <property type="entry name" value="DUF1622"/>
    <property type="match status" value="1"/>
</dbReference>
<evidence type="ECO:0000313" key="3">
    <source>
        <dbReference type="EMBL" id="AKH15821.1"/>
    </source>
</evidence>
<evidence type="ECO:0008006" key="5">
    <source>
        <dbReference type="Google" id="ProtNLM"/>
    </source>
</evidence>
<keyword evidence="2" id="KW-1133">Transmembrane helix</keyword>
<name>A0A0F7JII1_9DEIO</name>
<dbReference type="EMBL" id="CP011389">
    <property type="protein sequence ID" value="AKH15821.1"/>
    <property type="molecule type" value="Genomic_DNA"/>
</dbReference>
<sequence length="132" mass="13983">MLELVKGWTEVVATGVEVAAALIIALAALLALIRALVAFVRPSAQPDTQKESLRLELGRWLAVALEFTLAADILRTAIAPSWDDIGKLAAIAALRTLLNFFLQREIDGHRARGAEAEAASRDGAVSPGTAGR</sequence>
<accession>A0A0F7JII1</accession>
<dbReference type="InterPro" id="IPR012427">
    <property type="entry name" value="DUF1622"/>
</dbReference>
<keyword evidence="4" id="KW-1185">Reference proteome</keyword>
<dbReference type="RefSeq" id="WP_046842397.1">
    <property type="nucleotide sequence ID" value="NZ_CP011389.1"/>
</dbReference>
<dbReference type="PATRIC" id="fig|1309411.5.peg.164"/>
<dbReference type="PANTHER" id="PTHR38468:SF1">
    <property type="entry name" value="SLL0939 PROTEIN"/>
    <property type="match status" value="1"/>
</dbReference>
<feature type="region of interest" description="Disordered" evidence="1">
    <location>
        <begin position="113"/>
        <end position="132"/>
    </location>
</feature>
<feature type="transmembrane region" description="Helical" evidence="2">
    <location>
        <begin position="20"/>
        <end position="40"/>
    </location>
</feature>
<dbReference type="KEGG" id="dch:SY84_00810"/>
<dbReference type="AlphaFoldDB" id="A0A0F7JII1"/>
<keyword evidence="2" id="KW-0472">Membrane</keyword>
<dbReference type="PANTHER" id="PTHR38468">
    <property type="entry name" value="SLL0939 PROTEIN"/>
    <property type="match status" value="1"/>
</dbReference>
<organism evidence="3 4">
    <name type="scientific">Deinococcus soli</name>
    <name type="common">ex Cha et al. 2016</name>
    <dbReference type="NCBI Taxonomy" id="1309411"/>
    <lineage>
        <taxon>Bacteria</taxon>
        <taxon>Thermotogati</taxon>
        <taxon>Deinococcota</taxon>
        <taxon>Deinococci</taxon>
        <taxon>Deinococcales</taxon>
        <taxon>Deinococcaceae</taxon>
        <taxon>Deinococcus</taxon>
    </lineage>
</organism>
<evidence type="ECO:0000256" key="2">
    <source>
        <dbReference type="SAM" id="Phobius"/>
    </source>
</evidence>
<protein>
    <recommendedName>
        <fullName evidence="5">DUF1622 domain-containing protein</fullName>
    </recommendedName>
</protein>
<gene>
    <name evidence="3" type="ORF">SY84_00810</name>
</gene>
<dbReference type="OrthoDB" id="9812897at2"/>
<proteinExistence type="predicted"/>